<keyword evidence="2" id="KW-1185">Reference proteome</keyword>
<evidence type="ECO:0000313" key="1">
    <source>
        <dbReference type="EMBL" id="GBP35711.1"/>
    </source>
</evidence>
<organism evidence="1 2">
    <name type="scientific">Eumeta variegata</name>
    <name type="common">Bagworm moth</name>
    <name type="synonym">Eumeta japonica</name>
    <dbReference type="NCBI Taxonomy" id="151549"/>
    <lineage>
        <taxon>Eukaryota</taxon>
        <taxon>Metazoa</taxon>
        <taxon>Ecdysozoa</taxon>
        <taxon>Arthropoda</taxon>
        <taxon>Hexapoda</taxon>
        <taxon>Insecta</taxon>
        <taxon>Pterygota</taxon>
        <taxon>Neoptera</taxon>
        <taxon>Endopterygota</taxon>
        <taxon>Lepidoptera</taxon>
        <taxon>Glossata</taxon>
        <taxon>Ditrysia</taxon>
        <taxon>Tineoidea</taxon>
        <taxon>Psychidae</taxon>
        <taxon>Oiketicinae</taxon>
        <taxon>Eumeta</taxon>
    </lineage>
</organism>
<protein>
    <submittedName>
        <fullName evidence="1">Uncharacterized protein</fullName>
    </submittedName>
</protein>
<dbReference type="AlphaFoldDB" id="A0A4C1VAB6"/>
<dbReference type="EMBL" id="BGZK01000308">
    <property type="protein sequence ID" value="GBP35711.1"/>
    <property type="molecule type" value="Genomic_DNA"/>
</dbReference>
<dbReference type="Proteomes" id="UP000299102">
    <property type="component" value="Unassembled WGS sequence"/>
</dbReference>
<proteinExistence type="predicted"/>
<name>A0A4C1VAB6_EUMVA</name>
<sequence length="108" mass="12340">MESTPGFATENKYGFETYNRTGDGIWNETEVGIDVEPGLILRTRPGTFITRYCSAISRRVAHAACPPHRRALQVTLTLELMSCRTLEWGCGRNYRLYRQRIITISDVL</sequence>
<evidence type="ECO:0000313" key="2">
    <source>
        <dbReference type="Proteomes" id="UP000299102"/>
    </source>
</evidence>
<comment type="caution">
    <text evidence="1">The sequence shown here is derived from an EMBL/GenBank/DDBJ whole genome shotgun (WGS) entry which is preliminary data.</text>
</comment>
<accession>A0A4C1VAB6</accession>
<gene>
    <name evidence="1" type="ORF">EVAR_82645_1</name>
</gene>
<reference evidence="1 2" key="1">
    <citation type="journal article" date="2019" name="Commun. Biol.">
        <title>The bagworm genome reveals a unique fibroin gene that provides high tensile strength.</title>
        <authorList>
            <person name="Kono N."/>
            <person name="Nakamura H."/>
            <person name="Ohtoshi R."/>
            <person name="Tomita M."/>
            <person name="Numata K."/>
            <person name="Arakawa K."/>
        </authorList>
    </citation>
    <scope>NUCLEOTIDE SEQUENCE [LARGE SCALE GENOMIC DNA]</scope>
</reference>